<evidence type="ECO:0000256" key="8">
    <source>
        <dbReference type="ARBA" id="ARBA00049985"/>
    </source>
</evidence>
<keyword evidence="3" id="KW-1003">Cell membrane</keyword>
<evidence type="ECO:0000256" key="2">
    <source>
        <dbReference type="ARBA" id="ARBA00022448"/>
    </source>
</evidence>
<evidence type="ECO:0000259" key="9">
    <source>
        <dbReference type="PROSITE" id="PS50893"/>
    </source>
</evidence>
<dbReference type="InterPro" id="IPR027417">
    <property type="entry name" value="P-loop_NTPase"/>
</dbReference>
<keyword evidence="7" id="KW-0472">Membrane</keyword>
<dbReference type="PROSITE" id="PS50893">
    <property type="entry name" value="ABC_TRANSPORTER_2"/>
    <property type="match status" value="1"/>
</dbReference>
<evidence type="ECO:0000256" key="6">
    <source>
        <dbReference type="ARBA" id="ARBA00022967"/>
    </source>
</evidence>
<dbReference type="InterPro" id="IPR017871">
    <property type="entry name" value="ABC_transporter-like_CS"/>
</dbReference>
<dbReference type="GO" id="GO:0005886">
    <property type="term" value="C:plasma membrane"/>
    <property type="evidence" value="ECO:0007669"/>
    <property type="project" value="UniProtKB-SubCell"/>
</dbReference>
<dbReference type="SUPFAM" id="SSF52540">
    <property type="entry name" value="P-loop containing nucleoside triphosphate hydrolases"/>
    <property type="match status" value="1"/>
</dbReference>
<dbReference type="GO" id="GO:0016887">
    <property type="term" value="F:ATP hydrolysis activity"/>
    <property type="evidence" value="ECO:0007669"/>
    <property type="project" value="InterPro"/>
</dbReference>
<evidence type="ECO:0000313" key="10">
    <source>
        <dbReference type="EMBL" id="GEQ35788.1"/>
    </source>
</evidence>
<protein>
    <submittedName>
        <fullName evidence="10">ABC transporter ATP-binding protein</fullName>
    </submittedName>
</protein>
<proteinExistence type="inferred from homology"/>
<evidence type="ECO:0000313" key="11">
    <source>
        <dbReference type="Proteomes" id="UP000887127"/>
    </source>
</evidence>
<sequence>MINEIKDYAVEVHGLNKQFGDFTAVDEIDLKIQKGTVYGFLGPNGAGKTTTLKMLTTLLKIDNGTAKIFGHDVAKEAKKIRPRIALTGQYASVDEDLTGTENLVMISRLMGYSKKEAKIRSAELLEAFGLAEAASKQAKEYSGGMRRRLDIAASIVVTPDLLFLDEPTTGLDPRSRNQVWAVIRALTSAGTTVLLTTQYLEEADQLADRIAVINKGKIIAEGTAQELKSSVGSGMLHITLKNEADREKAETILEESVGSVLHESSKSLQLFIKVDDPSASAKALTDLTAQHIEYVTFSLSQPSLDEVFLALTEDE</sequence>
<dbReference type="NCBIfam" id="TIGR01188">
    <property type="entry name" value="drrA"/>
    <property type="match status" value="1"/>
</dbReference>
<dbReference type="InterPro" id="IPR003593">
    <property type="entry name" value="AAA+_ATPase"/>
</dbReference>
<dbReference type="PANTHER" id="PTHR42711">
    <property type="entry name" value="ABC TRANSPORTER ATP-BINDING PROTEIN"/>
    <property type="match status" value="1"/>
</dbReference>
<keyword evidence="5 10" id="KW-0067">ATP-binding</keyword>
<dbReference type="PANTHER" id="PTHR42711:SF19">
    <property type="entry name" value="DOXORUBICIN RESISTANCE ATP-BINDING PROTEIN DRRA"/>
    <property type="match status" value="1"/>
</dbReference>
<evidence type="ECO:0000256" key="1">
    <source>
        <dbReference type="ARBA" id="ARBA00004413"/>
    </source>
</evidence>
<evidence type="ECO:0000256" key="5">
    <source>
        <dbReference type="ARBA" id="ARBA00022840"/>
    </source>
</evidence>
<dbReference type="FunFam" id="3.40.50.300:FF:000589">
    <property type="entry name" value="ABC transporter, ATP-binding subunit"/>
    <property type="match status" value="1"/>
</dbReference>
<dbReference type="EMBL" id="BKBI01000008">
    <property type="protein sequence ID" value="GEQ35788.1"/>
    <property type="molecule type" value="Genomic_DNA"/>
</dbReference>
<dbReference type="Gene3D" id="3.40.50.300">
    <property type="entry name" value="P-loop containing nucleotide triphosphate hydrolases"/>
    <property type="match status" value="1"/>
</dbReference>
<dbReference type="GO" id="GO:0005524">
    <property type="term" value="F:ATP binding"/>
    <property type="evidence" value="ECO:0007669"/>
    <property type="project" value="UniProtKB-KW"/>
</dbReference>
<dbReference type="PROSITE" id="PS00211">
    <property type="entry name" value="ABC_TRANSPORTER_1"/>
    <property type="match status" value="1"/>
</dbReference>
<dbReference type="RefSeq" id="WP_091760602.1">
    <property type="nucleotide sequence ID" value="NZ_BJVX01000006.1"/>
</dbReference>
<evidence type="ECO:0000256" key="3">
    <source>
        <dbReference type="ARBA" id="ARBA00022475"/>
    </source>
</evidence>
<dbReference type="InterPro" id="IPR003439">
    <property type="entry name" value="ABC_transporter-like_ATP-bd"/>
</dbReference>
<keyword evidence="6" id="KW-1278">Translocase</keyword>
<dbReference type="InterPro" id="IPR005894">
    <property type="entry name" value="DrrA"/>
</dbReference>
<dbReference type="InterPro" id="IPR025302">
    <property type="entry name" value="DrrA1/2-like_C"/>
</dbReference>
<organism evidence="10 11">
    <name type="scientific">Marinilactibacillus psychrotolerans</name>
    <dbReference type="NCBI Taxonomy" id="191770"/>
    <lineage>
        <taxon>Bacteria</taxon>
        <taxon>Bacillati</taxon>
        <taxon>Bacillota</taxon>
        <taxon>Bacilli</taxon>
        <taxon>Lactobacillales</taxon>
        <taxon>Carnobacteriaceae</taxon>
        <taxon>Marinilactibacillus</taxon>
    </lineage>
</organism>
<evidence type="ECO:0000256" key="7">
    <source>
        <dbReference type="ARBA" id="ARBA00023136"/>
    </source>
</evidence>
<dbReference type="Pfam" id="PF13732">
    <property type="entry name" value="DrrA1-3_C"/>
    <property type="match status" value="1"/>
</dbReference>
<dbReference type="Pfam" id="PF00005">
    <property type="entry name" value="ABC_tran"/>
    <property type="match status" value="1"/>
</dbReference>
<comment type="subcellular location">
    <subcellularLocation>
        <location evidence="1">Cell membrane</location>
        <topology evidence="1">Peripheral membrane protein</topology>
        <orientation evidence="1">Cytoplasmic side</orientation>
    </subcellularLocation>
</comment>
<reference evidence="10" key="1">
    <citation type="submission" date="2019-08" db="EMBL/GenBank/DDBJ databases">
        <title>Marinilactibacillus psychrotolerans M13-2T whole genome sequencing project.</title>
        <authorList>
            <person name="Ishikawa M."/>
            <person name="Suzuki T."/>
            <person name="Matsutani M."/>
        </authorList>
    </citation>
    <scope>NUCLEOTIDE SEQUENCE</scope>
    <source>
        <strain evidence="10">M13-2T</strain>
    </source>
</reference>
<comment type="similarity">
    <text evidence="8">Belongs to the ABC transporter superfamily. Drug exporter-1 (DrugE1) (TC 3.A.1.105) family.</text>
</comment>
<dbReference type="GO" id="GO:0043215">
    <property type="term" value="P:daunorubicin transport"/>
    <property type="evidence" value="ECO:0007669"/>
    <property type="project" value="InterPro"/>
</dbReference>
<keyword evidence="4" id="KW-0547">Nucleotide-binding</keyword>
<dbReference type="GeneID" id="96911106"/>
<dbReference type="GO" id="GO:1900753">
    <property type="term" value="P:doxorubicin transport"/>
    <property type="evidence" value="ECO:0007669"/>
    <property type="project" value="InterPro"/>
</dbReference>
<dbReference type="InterPro" id="IPR050763">
    <property type="entry name" value="ABC_transporter_ATP-binding"/>
</dbReference>
<accession>A0AAV3WUH1</accession>
<gene>
    <name evidence="10" type="ORF">M132T_12960</name>
</gene>
<feature type="domain" description="ABC transporter" evidence="9">
    <location>
        <begin position="10"/>
        <end position="240"/>
    </location>
</feature>
<keyword evidence="2" id="KW-0813">Transport</keyword>
<dbReference type="Proteomes" id="UP000887127">
    <property type="component" value="Unassembled WGS sequence"/>
</dbReference>
<comment type="caution">
    <text evidence="10">The sequence shown here is derived from an EMBL/GenBank/DDBJ whole genome shotgun (WGS) entry which is preliminary data.</text>
</comment>
<name>A0AAV3WUH1_9LACT</name>
<dbReference type="AlphaFoldDB" id="A0AAV3WUH1"/>
<dbReference type="SMART" id="SM00382">
    <property type="entry name" value="AAA"/>
    <property type="match status" value="1"/>
</dbReference>
<evidence type="ECO:0000256" key="4">
    <source>
        <dbReference type="ARBA" id="ARBA00022741"/>
    </source>
</evidence>